<sequence length="90" mass="10707">MCNTKDTILAKKRNIRSWQKLSDDHCPSTADNRRYPFFHSKFCQQFTILLHCVNEQENDNSCAKQRVYKTDLIENVEKLFQRFPPITTNP</sequence>
<keyword evidence="1" id="KW-1185">Reference proteome</keyword>
<evidence type="ECO:0000313" key="1">
    <source>
        <dbReference type="Proteomes" id="UP000887564"/>
    </source>
</evidence>
<reference evidence="2" key="1">
    <citation type="submission" date="2022-11" db="UniProtKB">
        <authorList>
            <consortium name="WormBaseParasite"/>
        </authorList>
    </citation>
    <scope>IDENTIFICATION</scope>
</reference>
<organism evidence="1 2">
    <name type="scientific">Parascaris equorum</name>
    <name type="common">Equine roundworm</name>
    <dbReference type="NCBI Taxonomy" id="6256"/>
    <lineage>
        <taxon>Eukaryota</taxon>
        <taxon>Metazoa</taxon>
        <taxon>Ecdysozoa</taxon>
        <taxon>Nematoda</taxon>
        <taxon>Chromadorea</taxon>
        <taxon>Rhabditida</taxon>
        <taxon>Spirurina</taxon>
        <taxon>Ascaridomorpha</taxon>
        <taxon>Ascaridoidea</taxon>
        <taxon>Ascarididae</taxon>
        <taxon>Parascaris</taxon>
    </lineage>
</organism>
<proteinExistence type="predicted"/>
<name>A0A914RNE7_PAREQ</name>
<protein>
    <submittedName>
        <fullName evidence="2">Uncharacterized protein</fullName>
    </submittedName>
</protein>
<dbReference type="Proteomes" id="UP000887564">
    <property type="component" value="Unplaced"/>
</dbReference>
<dbReference type="AlphaFoldDB" id="A0A914RNE7"/>
<dbReference type="WBParaSite" id="PEQ_0000634201-mRNA-1">
    <property type="protein sequence ID" value="PEQ_0000634201-mRNA-1"/>
    <property type="gene ID" value="PEQ_0000634201"/>
</dbReference>
<evidence type="ECO:0000313" key="2">
    <source>
        <dbReference type="WBParaSite" id="PEQ_0000634201-mRNA-1"/>
    </source>
</evidence>
<accession>A0A914RNE7</accession>